<protein>
    <submittedName>
        <fullName evidence="11">DHA2 family efflux MFS transporter permease subunit</fullName>
    </submittedName>
</protein>
<feature type="domain" description="Major facilitator superfamily (MFS) profile" evidence="10">
    <location>
        <begin position="22"/>
        <end position="509"/>
    </location>
</feature>
<evidence type="ECO:0000256" key="3">
    <source>
        <dbReference type="ARBA" id="ARBA00022448"/>
    </source>
</evidence>
<dbReference type="InterPro" id="IPR020846">
    <property type="entry name" value="MFS_dom"/>
</dbReference>
<dbReference type="InterPro" id="IPR004638">
    <property type="entry name" value="EmrB-like"/>
</dbReference>
<feature type="transmembrane region" description="Helical" evidence="9">
    <location>
        <begin position="239"/>
        <end position="258"/>
    </location>
</feature>
<name>A0A3P3E5I9_9BURK</name>
<dbReference type="PROSITE" id="PS50850">
    <property type="entry name" value="MFS"/>
    <property type="match status" value="1"/>
</dbReference>
<dbReference type="Gene3D" id="1.20.1720.10">
    <property type="entry name" value="Multidrug resistance protein D"/>
    <property type="match status" value="1"/>
</dbReference>
<feature type="transmembrane region" description="Helical" evidence="9">
    <location>
        <begin position="278"/>
        <end position="302"/>
    </location>
</feature>
<dbReference type="SUPFAM" id="SSF103473">
    <property type="entry name" value="MFS general substrate transporter"/>
    <property type="match status" value="1"/>
</dbReference>
<sequence>MATAAPAYVAHPPLEGAARVWGTIALSAATFMNVLDSSIANVSLPAISGDLGVSTTQGTWVITSFAVANAIAVPLTGFMTQRFGQVRLFMASVILFMVASLLCGLAPNMTTLILFRALQGFVAGPMIPLSQTLLLSSYPRAKAGLAMAMWSMTTLVAPVMGPLLGGWITDNISWPWIFYINIPVGIVAAAITWALYRKRESSTHKVPIDAIGLALLVLWVGSMQLMLDKGKELDWFHSPEIVTMAVIAVVGFAFFLIWELTDKHPVVDLSLFKRRNFWSGAVATAVAYGLFFGNVVLLPLWLQQWMGYTATQAGMIMAPVGLLAIFFSPVVGLTVAKIDPRRYATFSFLVFALVLWMRSNFNTQADFVTIIIPTIIQGIAMAFFFIPLVTITLSGLTPDRIAAASGLSNFLRITAGAMGTSITTTLWENRAALHHSQLAESVNQGNNAATSAMSGLASSGLSTEQVMGQINRIVDQQSFMLATNDIFYASAILFLLLIPLVWLARPQRGGAGGDAAAGAH</sequence>
<evidence type="ECO:0000313" key="12">
    <source>
        <dbReference type="EMBL" id="RSZ29298.1"/>
    </source>
</evidence>
<evidence type="ECO:0000259" key="10">
    <source>
        <dbReference type="PROSITE" id="PS50850"/>
    </source>
</evidence>
<comment type="subcellular location">
    <subcellularLocation>
        <location evidence="1">Cell inner membrane</location>
        <topology evidence="1">Multi-pass membrane protein</topology>
    </subcellularLocation>
</comment>
<dbReference type="RefSeq" id="WP_124961623.1">
    <property type="nucleotide sequence ID" value="NZ_CBFHCE010000077.1"/>
</dbReference>
<keyword evidence="6 9" id="KW-0812">Transmembrane</keyword>
<dbReference type="PANTHER" id="PTHR42718">
    <property type="entry name" value="MAJOR FACILITATOR SUPERFAMILY MULTIDRUG TRANSPORTER MFSC"/>
    <property type="match status" value="1"/>
</dbReference>
<dbReference type="InterPro" id="IPR036259">
    <property type="entry name" value="MFS_trans_sf"/>
</dbReference>
<evidence type="ECO:0000313" key="14">
    <source>
        <dbReference type="Proteomes" id="UP000271590"/>
    </source>
</evidence>
<evidence type="ECO:0000256" key="4">
    <source>
        <dbReference type="ARBA" id="ARBA00022475"/>
    </source>
</evidence>
<keyword evidence="4" id="KW-1003">Cell membrane</keyword>
<feature type="transmembrane region" description="Helical" evidence="9">
    <location>
        <begin position="88"/>
        <end position="107"/>
    </location>
</feature>
<feature type="transmembrane region" description="Helical" evidence="9">
    <location>
        <begin position="486"/>
        <end position="504"/>
    </location>
</feature>
<proteinExistence type="inferred from homology"/>
<reference evidence="12 13" key="2">
    <citation type="submission" date="2018-12" db="EMBL/GenBank/DDBJ databases">
        <title>The genome sequences of strain 502.</title>
        <authorList>
            <person name="Gao J."/>
            <person name="Sun J."/>
        </authorList>
    </citation>
    <scope>NUCLEOTIDE SEQUENCE [LARGE SCALE GENOMIC DNA]</scope>
    <source>
        <strain evidence="12 13">502</strain>
    </source>
</reference>
<accession>A0A3P3E5I9</accession>
<feature type="transmembrane region" description="Helical" evidence="9">
    <location>
        <begin position="58"/>
        <end position="76"/>
    </location>
</feature>
<dbReference type="FunFam" id="1.20.1720.10:FF:000002">
    <property type="entry name" value="Multidrug resistance protein B"/>
    <property type="match status" value="1"/>
</dbReference>
<dbReference type="GO" id="GO:0015721">
    <property type="term" value="P:bile acid and bile salt transport"/>
    <property type="evidence" value="ECO:0007669"/>
    <property type="project" value="UniProtKB-ARBA"/>
</dbReference>
<comment type="caution">
    <text evidence="11">The sequence shown here is derived from an EMBL/GenBank/DDBJ whole genome shotgun (WGS) entry which is preliminary data.</text>
</comment>
<keyword evidence="7 9" id="KW-1133">Transmembrane helix</keyword>
<evidence type="ECO:0000256" key="7">
    <source>
        <dbReference type="ARBA" id="ARBA00022989"/>
    </source>
</evidence>
<reference evidence="11 14" key="1">
    <citation type="submission" date="2018-11" db="EMBL/GenBank/DDBJ databases">
        <title>The genome of Variovorax sp T529.</title>
        <authorList>
            <person name="Gao J."/>
        </authorList>
    </citation>
    <scope>NUCLEOTIDE SEQUENCE [LARGE SCALE GENOMIC DNA]</scope>
    <source>
        <strain evidence="11 14">T529</strain>
    </source>
</reference>
<feature type="transmembrane region" description="Helical" evidence="9">
    <location>
        <begin position="113"/>
        <end position="135"/>
    </location>
</feature>
<dbReference type="NCBIfam" id="TIGR00711">
    <property type="entry name" value="efflux_EmrB"/>
    <property type="match status" value="1"/>
</dbReference>
<feature type="transmembrane region" description="Helical" evidence="9">
    <location>
        <begin position="147"/>
        <end position="168"/>
    </location>
</feature>
<evidence type="ECO:0000256" key="6">
    <source>
        <dbReference type="ARBA" id="ARBA00022692"/>
    </source>
</evidence>
<dbReference type="CDD" id="cd17503">
    <property type="entry name" value="MFS_LmrB_MDR_like"/>
    <property type="match status" value="1"/>
</dbReference>
<dbReference type="GO" id="GO:0022857">
    <property type="term" value="F:transmembrane transporter activity"/>
    <property type="evidence" value="ECO:0007669"/>
    <property type="project" value="InterPro"/>
</dbReference>
<dbReference type="InterPro" id="IPR011701">
    <property type="entry name" value="MFS"/>
</dbReference>
<evidence type="ECO:0000256" key="9">
    <source>
        <dbReference type="SAM" id="Phobius"/>
    </source>
</evidence>
<dbReference type="Proteomes" id="UP000271590">
    <property type="component" value="Unassembled WGS sequence"/>
</dbReference>
<evidence type="ECO:0000256" key="8">
    <source>
        <dbReference type="ARBA" id="ARBA00023136"/>
    </source>
</evidence>
<keyword evidence="13" id="KW-1185">Reference proteome</keyword>
<feature type="transmembrane region" description="Helical" evidence="9">
    <location>
        <begin position="343"/>
        <end position="361"/>
    </location>
</feature>
<keyword evidence="3" id="KW-0813">Transport</keyword>
<keyword evidence="8 9" id="KW-0472">Membrane</keyword>
<evidence type="ECO:0000313" key="13">
    <source>
        <dbReference type="Proteomes" id="UP000271137"/>
    </source>
</evidence>
<evidence type="ECO:0000313" key="11">
    <source>
        <dbReference type="EMBL" id="RRH81745.1"/>
    </source>
</evidence>
<feature type="transmembrane region" description="Helical" evidence="9">
    <location>
        <begin position="314"/>
        <end position="336"/>
    </location>
</feature>
<dbReference type="PANTHER" id="PTHR42718:SF9">
    <property type="entry name" value="MAJOR FACILITATOR SUPERFAMILY MULTIDRUG TRANSPORTER MFSC"/>
    <property type="match status" value="1"/>
</dbReference>
<evidence type="ECO:0000256" key="2">
    <source>
        <dbReference type="ARBA" id="ARBA00008537"/>
    </source>
</evidence>
<evidence type="ECO:0000256" key="5">
    <source>
        <dbReference type="ARBA" id="ARBA00022519"/>
    </source>
</evidence>
<feature type="transmembrane region" description="Helical" evidence="9">
    <location>
        <begin position="208"/>
        <end position="227"/>
    </location>
</feature>
<comment type="similarity">
    <text evidence="2">Belongs to the major facilitator superfamily. EmrB family.</text>
</comment>
<organism evidence="11 14">
    <name type="scientific">Variovorax beijingensis</name>
    <dbReference type="NCBI Taxonomy" id="2496117"/>
    <lineage>
        <taxon>Bacteria</taxon>
        <taxon>Pseudomonadati</taxon>
        <taxon>Pseudomonadota</taxon>
        <taxon>Betaproteobacteria</taxon>
        <taxon>Burkholderiales</taxon>
        <taxon>Comamonadaceae</taxon>
        <taxon>Variovorax</taxon>
    </lineage>
</organism>
<dbReference type="Pfam" id="PF07690">
    <property type="entry name" value="MFS_1"/>
    <property type="match status" value="1"/>
</dbReference>
<gene>
    <name evidence="11" type="ORF">EH244_28300</name>
    <name evidence="12" type="ORF">EJO66_30070</name>
</gene>
<dbReference type="Gene3D" id="1.20.1250.20">
    <property type="entry name" value="MFS general substrate transporter like domains"/>
    <property type="match status" value="1"/>
</dbReference>
<feature type="transmembrane region" description="Helical" evidence="9">
    <location>
        <begin position="367"/>
        <end position="391"/>
    </location>
</feature>
<dbReference type="AlphaFoldDB" id="A0A3P3E5I9"/>
<evidence type="ECO:0000256" key="1">
    <source>
        <dbReference type="ARBA" id="ARBA00004429"/>
    </source>
</evidence>
<dbReference type="Proteomes" id="UP000271137">
    <property type="component" value="Unassembled WGS sequence"/>
</dbReference>
<keyword evidence="5" id="KW-0997">Cell inner membrane</keyword>
<dbReference type="EMBL" id="RXFQ01000027">
    <property type="protein sequence ID" value="RSZ29298.1"/>
    <property type="molecule type" value="Genomic_DNA"/>
</dbReference>
<dbReference type="EMBL" id="RQXU01000028">
    <property type="protein sequence ID" value="RRH81745.1"/>
    <property type="molecule type" value="Genomic_DNA"/>
</dbReference>
<dbReference type="GO" id="GO:1990961">
    <property type="term" value="P:xenobiotic detoxification by transmembrane export across the plasma membrane"/>
    <property type="evidence" value="ECO:0007669"/>
    <property type="project" value="UniProtKB-ARBA"/>
</dbReference>
<feature type="transmembrane region" description="Helical" evidence="9">
    <location>
        <begin position="174"/>
        <end position="196"/>
    </location>
</feature>
<dbReference type="GO" id="GO:0005886">
    <property type="term" value="C:plasma membrane"/>
    <property type="evidence" value="ECO:0007669"/>
    <property type="project" value="UniProtKB-SubCell"/>
</dbReference>